<comment type="caution">
    <text evidence="2">The sequence shown here is derived from an EMBL/GenBank/DDBJ whole genome shotgun (WGS) entry which is preliminary data.</text>
</comment>
<reference evidence="2 3" key="1">
    <citation type="journal article" date="2019" name="Int. J. Syst. Evol. Microbiol.">
        <title>The Global Catalogue of Microorganisms (GCM) 10K type strain sequencing project: providing services to taxonomists for standard genome sequencing and annotation.</title>
        <authorList>
            <consortium name="The Broad Institute Genomics Platform"/>
            <consortium name="The Broad Institute Genome Sequencing Center for Infectious Disease"/>
            <person name="Wu L."/>
            <person name="Ma J."/>
        </authorList>
    </citation>
    <scope>NUCLEOTIDE SEQUENCE [LARGE SCALE GENOMIC DNA]</scope>
    <source>
        <strain evidence="2 3">JCM 15589</strain>
    </source>
</reference>
<proteinExistence type="predicted"/>
<keyword evidence="3" id="KW-1185">Reference proteome</keyword>
<dbReference type="RefSeq" id="WP_344246617.1">
    <property type="nucleotide sequence ID" value="NZ_BAAAPM010000003.1"/>
</dbReference>
<keyword evidence="1" id="KW-0812">Transmembrane</keyword>
<feature type="transmembrane region" description="Helical" evidence="1">
    <location>
        <begin position="122"/>
        <end position="142"/>
    </location>
</feature>
<dbReference type="EMBL" id="BAAAPM010000003">
    <property type="protein sequence ID" value="GAA1717635.1"/>
    <property type="molecule type" value="Genomic_DNA"/>
</dbReference>
<name>A0ABN2J462_9MICO</name>
<accession>A0ABN2J462</accession>
<dbReference type="Proteomes" id="UP001501138">
    <property type="component" value="Unassembled WGS sequence"/>
</dbReference>
<sequence length="174" mass="17035">MIASPAARALARASRSVHPGLVARSLALGLAAGSRATLGLAAPVLGPVPAPGPGEPAAYAHRPPGAVRVVATLAVLGELVGDTLPTAPSRLEHHGTEVRAASGAAGALVLARRRRATPGTTAVAVAAGAAGGAVATGAGAAWRSAFARRGWPDLPAALAEDVVALTLAAWAVRR</sequence>
<evidence type="ECO:0000313" key="3">
    <source>
        <dbReference type="Proteomes" id="UP001501138"/>
    </source>
</evidence>
<evidence type="ECO:0000256" key="1">
    <source>
        <dbReference type="SAM" id="Phobius"/>
    </source>
</evidence>
<protein>
    <recommendedName>
        <fullName evidence="4">DUF4126 domain-containing protein</fullName>
    </recommendedName>
</protein>
<keyword evidence="1" id="KW-0472">Membrane</keyword>
<evidence type="ECO:0008006" key="4">
    <source>
        <dbReference type="Google" id="ProtNLM"/>
    </source>
</evidence>
<organism evidence="2 3">
    <name type="scientific">Isoptericola hypogeus</name>
    <dbReference type="NCBI Taxonomy" id="300179"/>
    <lineage>
        <taxon>Bacteria</taxon>
        <taxon>Bacillati</taxon>
        <taxon>Actinomycetota</taxon>
        <taxon>Actinomycetes</taxon>
        <taxon>Micrococcales</taxon>
        <taxon>Promicromonosporaceae</taxon>
        <taxon>Isoptericola</taxon>
    </lineage>
</organism>
<keyword evidence="1" id="KW-1133">Transmembrane helix</keyword>
<gene>
    <name evidence="2" type="ORF">GCM10009809_11970</name>
</gene>
<evidence type="ECO:0000313" key="2">
    <source>
        <dbReference type="EMBL" id="GAA1717635.1"/>
    </source>
</evidence>